<dbReference type="EMBL" id="JARKIK010000044">
    <property type="protein sequence ID" value="KAK8736344.1"/>
    <property type="molecule type" value="Genomic_DNA"/>
</dbReference>
<keyword evidence="1" id="KW-0472">Membrane</keyword>
<protein>
    <submittedName>
        <fullName evidence="2">Uncharacterized protein</fullName>
    </submittedName>
</protein>
<dbReference type="Proteomes" id="UP001445076">
    <property type="component" value="Unassembled WGS sequence"/>
</dbReference>
<dbReference type="AlphaFoldDB" id="A0AAW0X7P8"/>
<feature type="non-terminal residue" evidence="2">
    <location>
        <position position="1"/>
    </location>
</feature>
<reference evidence="2 3" key="1">
    <citation type="journal article" date="2024" name="BMC Genomics">
        <title>Genome assembly of redclaw crayfish (Cherax quadricarinatus) provides insights into its immune adaptation and hypoxia tolerance.</title>
        <authorList>
            <person name="Liu Z."/>
            <person name="Zheng J."/>
            <person name="Li H."/>
            <person name="Fang K."/>
            <person name="Wang S."/>
            <person name="He J."/>
            <person name="Zhou D."/>
            <person name="Weng S."/>
            <person name="Chi M."/>
            <person name="Gu Z."/>
            <person name="He J."/>
            <person name="Li F."/>
            <person name="Wang M."/>
        </authorList>
    </citation>
    <scope>NUCLEOTIDE SEQUENCE [LARGE SCALE GENOMIC DNA]</scope>
    <source>
        <strain evidence="2">ZL_2023a</strain>
    </source>
</reference>
<evidence type="ECO:0000313" key="2">
    <source>
        <dbReference type="EMBL" id="KAK8736344.1"/>
    </source>
</evidence>
<gene>
    <name evidence="2" type="ORF">OTU49_004952</name>
</gene>
<keyword evidence="3" id="KW-1185">Reference proteome</keyword>
<keyword evidence="1" id="KW-0812">Transmembrane</keyword>
<name>A0AAW0X7P8_CHEQU</name>
<evidence type="ECO:0000256" key="1">
    <source>
        <dbReference type="SAM" id="Phobius"/>
    </source>
</evidence>
<keyword evidence="1" id="KW-1133">Transmembrane helix</keyword>
<feature type="non-terminal residue" evidence="2">
    <location>
        <position position="113"/>
    </location>
</feature>
<proteinExistence type="predicted"/>
<sequence>KTPKISIERFFDTKCLKHNRLTVVLLLVFAIILITIAIGVIVAWQRIKRTTTIPSAASDYQSFTEPVPPSRAPSAWAIVQPDPRTYQETEIHILFDKAQEMDAYDRNSLPILE</sequence>
<comment type="caution">
    <text evidence="2">The sequence shown here is derived from an EMBL/GenBank/DDBJ whole genome shotgun (WGS) entry which is preliminary data.</text>
</comment>
<feature type="transmembrane region" description="Helical" evidence="1">
    <location>
        <begin position="21"/>
        <end position="44"/>
    </location>
</feature>
<accession>A0AAW0X7P8</accession>
<organism evidence="2 3">
    <name type="scientific">Cherax quadricarinatus</name>
    <name type="common">Australian red claw crayfish</name>
    <dbReference type="NCBI Taxonomy" id="27406"/>
    <lineage>
        <taxon>Eukaryota</taxon>
        <taxon>Metazoa</taxon>
        <taxon>Ecdysozoa</taxon>
        <taxon>Arthropoda</taxon>
        <taxon>Crustacea</taxon>
        <taxon>Multicrustacea</taxon>
        <taxon>Malacostraca</taxon>
        <taxon>Eumalacostraca</taxon>
        <taxon>Eucarida</taxon>
        <taxon>Decapoda</taxon>
        <taxon>Pleocyemata</taxon>
        <taxon>Astacidea</taxon>
        <taxon>Parastacoidea</taxon>
        <taxon>Parastacidae</taxon>
        <taxon>Cherax</taxon>
    </lineage>
</organism>
<evidence type="ECO:0000313" key="3">
    <source>
        <dbReference type="Proteomes" id="UP001445076"/>
    </source>
</evidence>